<dbReference type="PANTHER" id="PTHR13774:SF32">
    <property type="entry name" value="ANTISENSE-ENHANCING SEQUENCE 1"/>
    <property type="match status" value="1"/>
</dbReference>
<organism evidence="2 3">
    <name type="scientific">Sediminivirga luteola</name>
    <dbReference type="NCBI Taxonomy" id="1774748"/>
    <lineage>
        <taxon>Bacteria</taxon>
        <taxon>Bacillati</taxon>
        <taxon>Actinomycetota</taxon>
        <taxon>Actinomycetes</taxon>
        <taxon>Micrococcales</taxon>
        <taxon>Brevibacteriaceae</taxon>
        <taxon>Sediminivirga</taxon>
    </lineage>
</organism>
<reference evidence="2" key="2">
    <citation type="submission" date="2020-09" db="EMBL/GenBank/DDBJ databases">
        <authorList>
            <person name="Sun Q."/>
            <person name="Zhou Y."/>
        </authorList>
    </citation>
    <scope>NUCLEOTIDE SEQUENCE</scope>
    <source>
        <strain evidence="2">CGMCC 1.12785</strain>
    </source>
</reference>
<dbReference type="RefSeq" id="WP_188549506.1">
    <property type="nucleotide sequence ID" value="NZ_BMFY01000002.1"/>
</dbReference>
<dbReference type="GO" id="GO:0005737">
    <property type="term" value="C:cytoplasm"/>
    <property type="evidence" value="ECO:0007669"/>
    <property type="project" value="TreeGrafter"/>
</dbReference>
<sequence length="280" mass="29357">MGRPFTQVDVFTDRLMLGNPVAVVHNAEGLDDEALAAFARWTNLSETTFLLPPTDERADYRLRIFTPGGELPFAGHPTLGSARAWLHAGGAPTHPEIIVQECGVGLAQVRHAGERLAFAAPPLRRSGSVDEPLATQVSAALGLDPGQVRGIEWIDNGPGWLGVLVDSAETVLGIEPDQPAMPVRAVGVAGPYPEPAAGEPLLEVRAFVGGLGVPEDPVTGSLNAGLAQWLIGARIVPGSYTAQQGTRLGRRGRIHISQEEDGLWVGGDTVIGVTGTVTLA</sequence>
<evidence type="ECO:0000256" key="1">
    <source>
        <dbReference type="PIRSR" id="PIRSR016184-1"/>
    </source>
</evidence>
<comment type="caution">
    <text evidence="2">The sequence shown here is derived from an EMBL/GenBank/DDBJ whole genome shotgun (WGS) entry which is preliminary data.</text>
</comment>
<dbReference type="SUPFAM" id="SSF54506">
    <property type="entry name" value="Diaminopimelate epimerase-like"/>
    <property type="match status" value="1"/>
</dbReference>
<protein>
    <submittedName>
        <fullName evidence="2">Phenazine biosynthesis protein PhzF</fullName>
    </submittedName>
</protein>
<gene>
    <name evidence="2" type="ORF">GCM10011333_06880</name>
</gene>
<dbReference type="NCBIfam" id="TIGR00654">
    <property type="entry name" value="PhzF_family"/>
    <property type="match status" value="1"/>
</dbReference>
<reference evidence="2" key="1">
    <citation type="journal article" date="2014" name="Int. J. Syst. Evol. Microbiol.">
        <title>Complete genome sequence of Corynebacterium casei LMG S-19264T (=DSM 44701T), isolated from a smear-ripened cheese.</title>
        <authorList>
            <consortium name="US DOE Joint Genome Institute (JGI-PGF)"/>
            <person name="Walter F."/>
            <person name="Albersmeier A."/>
            <person name="Kalinowski J."/>
            <person name="Ruckert C."/>
        </authorList>
    </citation>
    <scope>NUCLEOTIDE SEQUENCE</scope>
    <source>
        <strain evidence="2">CGMCC 1.12785</strain>
    </source>
</reference>
<evidence type="ECO:0000313" key="2">
    <source>
        <dbReference type="EMBL" id="GGA06529.1"/>
    </source>
</evidence>
<proteinExistence type="predicted"/>
<name>A0A8J2XJI1_9MICO</name>
<dbReference type="Pfam" id="PF02567">
    <property type="entry name" value="PhzC-PhzF"/>
    <property type="match status" value="1"/>
</dbReference>
<dbReference type="PIRSF" id="PIRSF016184">
    <property type="entry name" value="PhzC_PhzF"/>
    <property type="match status" value="1"/>
</dbReference>
<keyword evidence="3" id="KW-1185">Reference proteome</keyword>
<dbReference type="InterPro" id="IPR003719">
    <property type="entry name" value="Phenazine_PhzF-like"/>
</dbReference>
<dbReference type="GO" id="GO:0016853">
    <property type="term" value="F:isomerase activity"/>
    <property type="evidence" value="ECO:0007669"/>
    <property type="project" value="TreeGrafter"/>
</dbReference>
<evidence type="ECO:0000313" key="3">
    <source>
        <dbReference type="Proteomes" id="UP000616114"/>
    </source>
</evidence>
<accession>A0A8J2XJI1</accession>
<dbReference type="Proteomes" id="UP000616114">
    <property type="component" value="Unassembled WGS sequence"/>
</dbReference>
<dbReference type="AlphaFoldDB" id="A0A8J2XJI1"/>
<dbReference type="Gene3D" id="3.10.310.10">
    <property type="entry name" value="Diaminopimelate Epimerase, Chain A, domain 1"/>
    <property type="match status" value="2"/>
</dbReference>
<dbReference type="EMBL" id="BMFY01000002">
    <property type="protein sequence ID" value="GGA06529.1"/>
    <property type="molecule type" value="Genomic_DNA"/>
</dbReference>
<feature type="active site" evidence="1">
    <location>
        <position position="46"/>
    </location>
</feature>
<dbReference type="PANTHER" id="PTHR13774">
    <property type="entry name" value="PHENAZINE BIOSYNTHESIS PROTEIN"/>
    <property type="match status" value="1"/>
</dbReference>